<gene>
    <name evidence="6" type="ORF">OSO01_38840</name>
</gene>
<reference evidence="6 7" key="1">
    <citation type="submission" date="2019-07" db="EMBL/GenBank/DDBJ databases">
        <title>Whole genome shotgun sequence of Oceanobacillus sojae NBRC 105379.</title>
        <authorList>
            <person name="Hosoyama A."/>
            <person name="Uohara A."/>
            <person name="Ohji S."/>
            <person name="Ichikawa N."/>
        </authorList>
    </citation>
    <scope>NUCLEOTIDE SEQUENCE [LARGE SCALE GENOMIC DNA]</scope>
    <source>
        <strain evidence="6 7">NBRC 105379</strain>
    </source>
</reference>
<dbReference type="Gene3D" id="1.10.10.10">
    <property type="entry name" value="Winged helix-like DNA-binding domain superfamily/Winged helix DNA-binding domain"/>
    <property type="match status" value="1"/>
</dbReference>
<comment type="similarity">
    <text evidence="1">Belongs to the LysR transcriptional regulatory family.</text>
</comment>
<proteinExistence type="inferred from homology"/>
<dbReference type="InterPro" id="IPR005119">
    <property type="entry name" value="LysR_subst-bd"/>
</dbReference>
<dbReference type="CDD" id="cd05466">
    <property type="entry name" value="PBP2_LTTR_substrate"/>
    <property type="match status" value="1"/>
</dbReference>
<name>A0A511ZNY2_9BACI</name>
<evidence type="ECO:0000256" key="1">
    <source>
        <dbReference type="ARBA" id="ARBA00009437"/>
    </source>
</evidence>
<dbReference type="PANTHER" id="PTHR30126">
    <property type="entry name" value="HTH-TYPE TRANSCRIPTIONAL REGULATOR"/>
    <property type="match status" value="1"/>
</dbReference>
<keyword evidence="3" id="KW-0238">DNA-binding</keyword>
<comment type="caution">
    <text evidence="6">The sequence shown here is derived from an EMBL/GenBank/DDBJ whole genome shotgun (WGS) entry which is preliminary data.</text>
</comment>
<keyword evidence="7" id="KW-1185">Reference proteome</keyword>
<dbReference type="Pfam" id="PF03466">
    <property type="entry name" value="LysR_substrate"/>
    <property type="match status" value="1"/>
</dbReference>
<sequence length="286" mass="33454">MHYEQIRTFLTVVELKNFTKTAEQSTVTARIQQTEAFYGQKLLVRHKGNIELTAIGYKLLPLLQRQMDLWEQTKKIAEEELEESFQITISAAYSLWRKMNTKIIKELHQVHQPAHIHLRTDHSSFVIQHVLDGSTDFGIVYNKPMRKEISSILIQQDTFHLYKHKDLNISKPAGFQELANQTWIYLNWGRSFQSWMENENEQRAKPRMEVGHSDLAIQFIIDLKGIGFLSDTEVNQSDYADCLEQIEFKSKVSIPSQSIFLLFKESRRNESAMKATIDIFQHHKQA</sequence>
<evidence type="ECO:0000256" key="4">
    <source>
        <dbReference type="ARBA" id="ARBA00023163"/>
    </source>
</evidence>
<dbReference type="InterPro" id="IPR036390">
    <property type="entry name" value="WH_DNA-bd_sf"/>
</dbReference>
<dbReference type="RefSeq" id="WP_147212070.1">
    <property type="nucleotide sequence ID" value="NZ_BJYM01000019.1"/>
</dbReference>
<dbReference type="AlphaFoldDB" id="A0A511ZNY2"/>
<dbReference type="InterPro" id="IPR000847">
    <property type="entry name" value="LysR_HTH_N"/>
</dbReference>
<dbReference type="Gene3D" id="3.40.190.290">
    <property type="match status" value="1"/>
</dbReference>
<dbReference type="InterPro" id="IPR036388">
    <property type="entry name" value="WH-like_DNA-bd_sf"/>
</dbReference>
<dbReference type="GO" id="GO:0000976">
    <property type="term" value="F:transcription cis-regulatory region binding"/>
    <property type="evidence" value="ECO:0007669"/>
    <property type="project" value="TreeGrafter"/>
</dbReference>
<evidence type="ECO:0000256" key="2">
    <source>
        <dbReference type="ARBA" id="ARBA00023015"/>
    </source>
</evidence>
<accession>A0A511ZNY2</accession>
<evidence type="ECO:0000313" key="7">
    <source>
        <dbReference type="Proteomes" id="UP000321558"/>
    </source>
</evidence>
<dbReference type="Proteomes" id="UP000321558">
    <property type="component" value="Unassembled WGS sequence"/>
</dbReference>
<dbReference type="GO" id="GO:0003700">
    <property type="term" value="F:DNA-binding transcription factor activity"/>
    <property type="evidence" value="ECO:0007669"/>
    <property type="project" value="InterPro"/>
</dbReference>
<keyword evidence="2" id="KW-0805">Transcription regulation</keyword>
<dbReference type="SUPFAM" id="SSF53850">
    <property type="entry name" value="Periplasmic binding protein-like II"/>
    <property type="match status" value="1"/>
</dbReference>
<dbReference type="SUPFAM" id="SSF46785">
    <property type="entry name" value="Winged helix' DNA-binding domain"/>
    <property type="match status" value="1"/>
</dbReference>
<dbReference type="EMBL" id="BJYM01000019">
    <property type="protein sequence ID" value="GEN89145.1"/>
    <property type="molecule type" value="Genomic_DNA"/>
</dbReference>
<keyword evidence="4" id="KW-0804">Transcription</keyword>
<protein>
    <recommendedName>
        <fullName evidence="5">HTH lysR-type domain-containing protein</fullName>
    </recommendedName>
</protein>
<dbReference type="Pfam" id="PF00126">
    <property type="entry name" value="HTH_1"/>
    <property type="match status" value="1"/>
</dbReference>
<dbReference type="PROSITE" id="PS50931">
    <property type="entry name" value="HTH_LYSR"/>
    <property type="match status" value="1"/>
</dbReference>
<evidence type="ECO:0000256" key="3">
    <source>
        <dbReference type="ARBA" id="ARBA00023125"/>
    </source>
</evidence>
<dbReference type="OrthoDB" id="9803735at2"/>
<dbReference type="PANTHER" id="PTHR30126:SF21">
    <property type="entry name" value="TRANSCRIPTIONAL REGULATOR-RELATED"/>
    <property type="match status" value="1"/>
</dbReference>
<organism evidence="6 7">
    <name type="scientific">Oceanobacillus sojae</name>
    <dbReference type="NCBI Taxonomy" id="582851"/>
    <lineage>
        <taxon>Bacteria</taxon>
        <taxon>Bacillati</taxon>
        <taxon>Bacillota</taxon>
        <taxon>Bacilli</taxon>
        <taxon>Bacillales</taxon>
        <taxon>Bacillaceae</taxon>
        <taxon>Oceanobacillus</taxon>
    </lineage>
</organism>
<evidence type="ECO:0000259" key="5">
    <source>
        <dbReference type="PROSITE" id="PS50931"/>
    </source>
</evidence>
<evidence type="ECO:0000313" key="6">
    <source>
        <dbReference type="EMBL" id="GEN89145.1"/>
    </source>
</evidence>
<feature type="domain" description="HTH lysR-type" evidence="5">
    <location>
        <begin position="1"/>
        <end position="53"/>
    </location>
</feature>